<evidence type="ECO:0000313" key="1">
    <source>
        <dbReference type="EMBL" id="CAB4203540.1"/>
    </source>
</evidence>
<evidence type="ECO:0008006" key="2">
    <source>
        <dbReference type="Google" id="ProtNLM"/>
    </source>
</evidence>
<gene>
    <name evidence="1" type="ORF">UFOVP1382_153</name>
</gene>
<dbReference type="EMBL" id="LR797331">
    <property type="protein sequence ID" value="CAB4203540.1"/>
    <property type="molecule type" value="Genomic_DNA"/>
</dbReference>
<accession>A0A6J5S3X9</accession>
<name>A0A6J5S3X9_9CAUD</name>
<dbReference type="SUPFAM" id="SSF54786">
    <property type="entry name" value="YcfA/nrd intein domain"/>
    <property type="match status" value="1"/>
</dbReference>
<organism evidence="1">
    <name type="scientific">uncultured Caudovirales phage</name>
    <dbReference type="NCBI Taxonomy" id="2100421"/>
    <lineage>
        <taxon>Viruses</taxon>
        <taxon>Duplodnaviria</taxon>
        <taxon>Heunggongvirae</taxon>
        <taxon>Uroviricota</taxon>
        <taxon>Caudoviricetes</taxon>
        <taxon>Peduoviridae</taxon>
        <taxon>Maltschvirus</taxon>
        <taxon>Maltschvirus maltsch</taxon>
    </lineage>
</organism>
<proteinExistence type="predicted"/>
<reference evidence="1" key="1">
    <citation type="submission" date="2020-05" db="EMBL/GenBank/DDBJ databases">
        <authorList>
            <person name="Chiriac C."/>
            <person name="Salcher M."/>
            <person name="Ghai R."/>
            <person name="Kavagutti S V."/>
        </authorList>
    </citation>
    <scope>NUCLEOTIDE SEQUENCE</scope>
</reference>
<sequence>MSSKQREVDALVKQIRRLGFTVDKTGAGHWRVASPSGPIFMPSTPSDWRAVKNMRAALRRAGIAIE</sequence>
<protein>
    <recommendedName>
        <fullName evidence="2">Type II toxin-antitoxin system HicA family toxin</fullName>
    </recommendedName>
</protein>